<evidence type="ECO:0000313" key="2">
    <source>
        <dbReference type="EMBL" id="EGD81171.1"/>
    </source>
</evidence>
<sequence length="306" mass="33127">MPDAAAATFPIQLSLLERLPEDRWRMMGGAHMMDWEEQLWTHTSMVMVGTSNHSDAVMRSSAISAIAIDRTAAITLRPTPAPIWREADIAHVSRSHEEAPPRHVPVQGLAHQLRHAAGVQQRGRAGSASTTPGPKHAGQDIAVPDPRQPSSRPHETRQPRADTIVLENATTTTNVHDLTTFTPPWPVAVVLLLVGDLLLFLPLVRVRPVSVRGQSHVRQVNKRERPEKRLHVHGCTGHPAHPPQSWLLGDPSTLYAHAADARVPTCGGTALPLPLPFKSSALLSVLQSTPPLCVTTVCMSVLAASG</sequence>
<organism evidence="3">
    <name type="scientific">Salpingoeca rosetta (strain ATCC 50818 / BSB-021)</name>
    <dbReference type="NCBI Taxonomy" id="946362"/>
    <lineage>
        <taxon>Eukaryota</taxon>
        <taxon>Choanoflagellata</taxon>
        <taxon>Craspedida</taxon>
        <taxon>Salpingoecidae</taxon>
        <taxon>Salpingoeca</taxon>
    </lineage>
</organism>
<dbReference type="InParanoid" id="F2USR2"/>
<dbReference type="AlphaFoldDB" id="F2USR2"/>
<reference evidence="2" key="1">
    <citation type="submission" date="2009-08" db="EMBL/GenBank/DDBJ databases">
        <title>Annotation of Salpingoeca rosetta.</title>
        <authorList>
            <consortium name="The Broad Institute Genome Sequencing Platform"/>
            <person name="Russ C."/>
            <person name="Cuomo C."/>
            <person name="Burger G."/>
            <person name="Gray M.W."/>
            <person name="Holland P.W.H."/>
            <person name="King N."/>
            <person name="Lang F.B.F."/>
            <person name="Roger A.J."/>
            <person name="Ruiz-Trillo I."/>
            <person name="Young S.K."/>
            <person name="Zeng Q."/>
            <person name="Gargeya S."/>
            <person name="Alvarado L."/>
            <person name="Berlin A."/>
            <person name="Chapman S.B."/>
            <person name="Chen Z."/>
            <person name="Freedman E."/>
            <person name="Gellesch M."/>
            <person name="Goldberg J."/>
            <person name="Griggs A."/>
            <person name="Gujja S."/>
            <person name="Heilman E."/>
            <person name="Heiman D."/>
            <person name="Howarth C."/>
            <person name="Mehta T."/>
            <person name="Neiman D."/>
            <person name="Pearson M."/>
            <person name="Roberts A."/>
            <person name="Saif S."/>
            <person name="Shea T."/>
            <person name="Shenoy N."/>
            <person name="Sisk P."/>
            <person name="Stolte C."/>
            <person name="Sykes S."/>
            <person name="White J."/>
            <person name="Yandava C."/>
            <person name="Haas B."/>
            <person name="Nusbaum C."/>
            <person name="Birren B."/>
        </authorList>
    </citation>
    <scope>NUCLEOTIDE SEQUENCE [LARGE SCALE GENOMIC DNA]</scope>
    <source>
        <strain evidence="2">ATCC 50818</strain>
    </source>
</reference>
<dbReference type="RefSeq" id="XP_004987856.1">
    <property type="nucleotide sequence ID" value="XM_004987799.1"/>
</dbReference>
<evidence type="ECO:0000256" key="1">
    <source>
        <dbReference type="SAM" id="MobiDB-lite"/>
    </source>
</evidence>
<feature type="region of interest" description="Disordered" evidence="1">
    <location>
        <begin position="112"/>
        <end position="162"/>
    </location>
</feature>
<name>F2USR2_SALR5</name>
<gene>
    <name evidence="2" type="ORF">PTSG_11211</name>
</gene>
<keyword evidence="3" id="KW-1185">Reference proteome</keyword>
<dbReference type="KEGG" id="sre:PTSG_11211"/>
<proteinExistence type="predicted"/>
<protein>
    <submittedName>
        <fullName evidence="2">Uncharacterized protein</fullName>
    </submittedName>
</protein>
<dbReference type="Proteomes" id="UP000007799">
    <property type="component" value="Unassembled WGS sequence"/>
</dbReference>
<evidence type="ECO:0000313" key="3">
    <source>
        <dbReference type="Proteomes" id="UP000007799"/>
    </source>
</evidence>
<dbReference type="GeneID" id="16068379"/>
<accession>F2USR2</accession>
<dbReference type="EMBL" id="GL832995">
    <property type="protein sequence ID" value="EGD81171.1"/>
    <property type="molecule type" value="Genomic_DNA"/>
</dbReference>